<feature type="transmembrane region" description="Helical" evidence="5">
    <location>
        <begin position="211"/>
        <end position="230"/>
    </location>
</feature>
<feature type="transmembrane region" description="Helical" evidence="5">
    <location>
        <begin position="181"/>
        <end position="199"/>
    </location>
</feature>
<dbReference type="Proteomes" id="UP000000422">
    <property type="component" value="Chromosome"/>
</dbReference>
<comment type="subcellular location">
    <subcellularLocation>
        <location evidence="1">Membrane</location>
        <topology evidence="1">Multi-pass membrane protein</topology>
    </subcellularLocation>
</comment>
<evidence type="ECO:0000313" key="7">
    <source>
        <dbReference type="Proteomes" id="UP000000422"/>
    </source>
</evidence>
<dbReference type="eggNOG" id="COG3704">
    <property type="taxonomic scope" value="Bacteria"/>
</dbReference>
<reference evidence="6 7" key="1">
    <citation type="journal article" date="2003" name="Proc. Natl. Acad. Sci. U.S.A.">
        <title>Complete genome sequence and analysis of Wolinella succinogenes.</title>
        <authorList>
            <person name="Baar C."/>
            <person name="Eppinger M."/>
            <person name="Raddatz G."/>
            <person name="Simon JM."/>
            <person name="Lanz C."/>
            <person name="Klimmek O."/>
            <person name="Nandakumar R."/>
            <person name="Gross R."/>
            <person name="Rosinus A."/>
            <person name="Keller H."/>
            <person name="Jagtap P."/>
            <person name="Linke B."/>
            <person name="Meyer F."/>
            <person name="Lederer H."/>
            <person name="Schuster S.C."/>
        </authorList>
    </citation>
    <scope>NUCLEOTIDE SEQUENCE [LARGE SCALE GENOMIC DNA]</scope>
    <source>
        <strain evidence="7">ATCC 29543 / DSM 1740 / CCUG 13145 / JCM 31913 / LMG 7466 / NCTC 11488 / FDC 602W</strain>
    </source>
</reference>
<organism evidence="7">
    <name type="scientific">Wolinella succinogenes (strain ATCC 29543 / DSM 1740 / CCUG 13145 / JCM 31913 / LMG 7466 / NCTC 11488 / FDC 602W)</name>
    <name type="common">Vibrio succinogenes</name>
    <dbReference type="NCBI Taxonomy" id="273121"/>
    <lineage>
        <taxon>Bacteria</taxon>
        <taxon>Pseudomonadati</taxon>
        <taxon>Campylobacterota</taxon>
        <taxon>Epsilonproteobacteria</taxon>
        <taxon>Campylobacterales</taxon>
        <taxon>Helicobacteraceae</taxon>
        <taxon>Wolinella</taxon>
    </lineage>
</organism>
<dbReference type="Pfam" id="PF04610">
    <property type="entry name" value="TrbL"/>
    <property type="match status" value="1"/>
</dbReference>
<feature type="transmembrane region" description="Helical" evidence="5">
    <location>
        <begin position="38"/>
        <end position="57"/>
    </location>
</feature>
<feature type="transmembrane region" description="Helical" evidence="5">
    <location>
        <begin position="250"/>
        <end position="268"/>
    </location>
</feature>
<dbReference type="STRING" id="273121.WS1098"/>
<dbReference type="GO" id="GO:0030255">
    <property type="term" value="P:protein secretion by the type IV secretion system"/>
    <property type="evidence" value="ECO:0007669"/>
    <property type="project" value="InterPro"/>
</dbReference>
<name>Q7MRR5_WOLSU</name>
<protein>
    <submittedName>
        <fullName evidence="6">Uncharacterized protein</fullName>
    </submittedName>
</protein>
<feature type="transmembrane region" description="Helical" evidence="5">
    <location>
        <begin position="92"/>
        <end position="114"/>
    </location>
</feature>
<dbReference type="GO" id="GO:0016020">
    <property type="term" value="C:membrane"/>
    <property type="evidence" value="ECO:0007669"/>
    <property type="project" value="UniProtKB-SubCell"/>
</dbReference>
<dbReference type="HOGENOM" id="CLU_822963_0_0_7"/>
<dbReference type="InterPro" id="IPR007688">
    <property type="entry name" value="Conjugal_tfr_TrbL/VirB6"/>
</dbReference>
<evidence type="ECO:0000256" key="2">
    <source>
        <dbReference type="ARBA" id="ARBA00022692"/>
    </source>
</evidence>
<evidence type="ECO:0000256" key="5">
    <source>
        <dbReference type="SAM" id="Phobius"/>
    </source>
</evidence>
<evidence type="ECO:0000313" key="6">
    <source>
        <dbReference type="EMBL" id="CAE10191.1"/>
    </source>
</evidence>
<dbReference type="KEGG" id="wsu:WS1098"/>
<dbReference type="EMBL" id="BX571660">
    <property type="protein sequence ID" value="CAE10191.1"/>
    <property type="molecule type" value="Genomic_DNA"/>
</dbReference>
<keyword evidence="4 5" id="KW-0472">Membrane</keyword>
<feature type="transmembrane region" description="Helical" evidence="5">
    <location>
        <begin position="69"/>
        <end position="86"/>
    </location>
</feature>
<keyword evidence="3 5" id="KW-1133">Transmembrane helix</keyword>
<evidence type="ECO:0000256" key="3">
    <source>
        <dbReference type="ARBA" id="ARBA00022989"/>
    </source>
</evidence>
<sequence length="333" mass="36466">MRMATGEGIIGAYHYLSEIMGAFQENVVNNMLEAAQAIYNNSWFEASFLVIIIIYAFQVMQGGFTREGVLRLINILLMAILVKAIIWNRELFFLFLGVMQLPADIFASAVSFVVGGELESEPHIILDQLQTVLGDVGGVILDNVGWTVSNVFSAIFAMIIFWLVSLALVLVIIFMLLVSKMISIVALGLAPILLPFLLFKATRGMFFGWMKFYISYSLYGPFTIFFGYLLAEISTLAIQTKADMTSSFDLGNLFALIIAEVIIGIVIWKIPQFVNQIIGTQNDSGSLVGAINGIAASVSASRAATQGGWQVGKAARDSWLKAKEHSSSKIKSS</sequence>
<dbReference type="AlphaFoldDB" id="Q7MRR5"/>
<keyword evidence="2 5" id="KW-0812">Transmembrane</keyword>
<feature type="transmembrane region" description="Helical" evidence="5">
    <location>
        <begin position="151"/>
        <end position="175"/>
    </location>
</feature>
<gene>
    <name evidence="6" type="ordered locus">WS1098</name>
</gene>
<proteinExistence type="predicted"/>
<accession>Q7MRR5</accession>
<evidence type="ECO:0000256" key="1">
    <source>
        <dbReference type="ARBA" id="ARBA00004141"/>
    </source>
</evidence>
<keyword evidence="7" id="KW-1185">Reference proteome</keyword>
<evidence type="ECO:0000256" key="4">
    <source>
        <dbReference type="ARBA" id="ARBA00023136"/>
    </source>
</evidence>